<dbReference type="GO" id="GO:0030488">
    <property type="term" value="P:tRNA methylation"/>
    <property type="evidence" value="ECO:0007669"/>
    <property type="project" value="TreeGrafter"/>
</dbReference>
<dbReference type="PRINTS" id="PR00326">
    <property type="entry name" value="GTP1OBG"/>
</dbReference>
<comment type="subcellular location">
    <subcellularLocation>
        <location evidence="10">Cytoplasm</location>
    </subcellularLocation>
</comment>
<feature type="binding site" evidence="10">
    <location>
        <position position="243"/>
    </location>
    <ligand>
        <name>K(+)</name>
        <dbReference type="ChEBI" id="CHEBI:29103"/>
    </ligand>
</feature>
<dbReference type="PROSITE" id="PS51709">
    <property type="entry name" value="G_TRME"/>
    <property type="match status" value="1"/>
</dbReference>
<evidence type="ECO:0000256" key="2">
    <source>
        <dbReference type="ARBA" id="ARBA00022490"/>
    </source>
</evidence>
<dbReference type="KEGG" id="mphe:HGG69_00530"/>
<dbReference type="GO" id="GO:0046872">
    <property type="term" value="F:metal ion binding"/>
    <property type="evidence" value="ECO:0007669"/>
    <property type="project" value="UniProtKB-KW"/>
</dbReference>
<evidence type="ECO:0000313" key="14">
    <source>
        <dbReference type="Proteomes" id="UP000501060"/>
    </source>
</evidence>
<evidence type="ECO:0000259" key="12">
    <source>
        <dbReference type="PROSITE" id="PS51709"/>
    </source>
</evidence>
<dbReference type="PANTHER" id="PTHR42714:SF2">
    <property type="entry name" value="TRNA MODIFICATION GTPASE GTPBP3, MITOCHONDRIAL"/>
    <property type="match status" value="1"/>
</dbReference>
<dbReference type="InterPro" id="IPR018948">
    <property type="entry name" value="GTP-bd_TrmE_N"/>
</dbReference>
<dbReference type="InterPro" id="IPR004520">
    <property type="entry name" value="GTPase_MnmE"/>
</dbReference>
<keyword evidence="3 10" id="KW-0819">tRNA processing</keyword>
<dbReference type="GO" id="GO:0003924">
    <property type="term" value="F:GTPase activity"/>
    <property type="evidence" value="ECO:0007669"/>
    <property type="project" value="UniProtKB-UniRule"/>
</dbReference>
<keyword evidence="8 10" id="KW-0630">Potassium</keyword>
<keyword evidence="9 10" id="KW-0342">GTP-binding</keyword>
<dbReference type="CDD" id="cd14858">
    <property type="entry name" value="TrmE_N"/>
    <property type="match status" value="1"/>
</dbReference>
<comment type="cofactor">
    <cofactor evidence="10">
        <name>K(+)</name>
        <dbReference type="ChEBI" id="CHEBI:29103"/>
    </cofactor>
    <text evidence="10">Binds 1 potassium ion per subunit.</text>
</comment>
<dbReference type="InterPro" id="IPR005225">
    <property type="entry name" value="Small_GTP-bd"/>
</dbReference>
<dbReference type="GO" id="GO:0005829">
    <property type="term" value="C:cytosol"/>
    <property type="evidence" value="ECO:0007669"/>
    <property type="project" value="TreeGrafter"/>
</dbReference>
<comment type="similarity">
    <text evidence="1 10 11">Belongs to the TRAFAC class TrmE-Era-EngA-EngB-Septin-like GTPase superfamily. TrmE GTPase family.</text>
</comment>
<feature type="binding site" evidence="10">
    <location>
        <position position="249"/>
    </location>
    <ligand>
        <name>Mg(2+)</name>
        <dbReference type="ChEBI" id="CHEBI:18420"/>
    </ligand>
</feature>
<comment type="caution">
    <text evidence="10">Lacks conserved residue(s) required for the propagation of feature annotation.</text>
</comment>
<feature type="binding site" evidence="10">
    <location>
        <position position="439"/>
    </location>
    <ligand>
        <name>(6S)-5-formyl-5,6,7,8-tetrahydrofolate</name>
        <dbReference type="ChEBI" id="CHEBI:57457"/>
    </ligand>
</feature>
<feature type="binding site" evidence="10">
    <location>
        <begin position="243"/>
        <end position="249"/>
    </location>
    <ligand>
        <name>GTP</name>
        <dbReference type="ChEBI" id="CHEBI:37565"/>
    </ligand>
</feature>
<dbReference type="FunFam" id="3.40.50.300:FF:001376">
    <property type="entry name" value="tRNA modification GTPase MnmE"/>
    <property type="match status" value="1"/>
</dbReference>
<keyword evidence="7 10" id="KW-0460">Magnesium</keyword>
<dbReference type="InterPro" id="IPR025867">
    <property type="entry name" value="MnmE_helical"/>
</dbReference>
<keyword evidence="14" id="KW-1185">Reference proteome</keyword>
<dbReference type="Proteomes" id="UP000501060">
    <property type="component" value="Chromosome"/>
</dbReference>
<evidence type="ECO:0000256" key="11">
    <source>
        <dbReference type="RuleBase" id="RU003313"/>
    </source>
</evidence>
<accession>A0A858U2X3</accession>
<dbReference type="InterPro" id="IPR006073">
    <property type="entry name" value="GTP-bd"/>
</dbReference>
<keyword evidence="5 10" id="KW-0547">Nucleotide-binding</keyword>
<feature type="binding site" evidence="10">
    <location>
        <position position="228"/>
    </location>
    <ligand>
        <name>Mg(2+)</name>
        <dbReference type="ChEBI" id="CHEBI:18420"/>
    </ligand>
</feature>
<dbReference type="NCBIfam" id="TIGR00231">
    <property type="entry name" value="small_GTP"/>
    <property type="match status" value="1"/>
</dbReference>
<dbReference type="CDD" id="cd04164">
    <property type="entry name" value="trmE"/>
    <property type="match status" value="1"/>
</dbReference>
<proteinExistence type="inferred from homology"/>
<dbReference type="GO" id="GO:0002098">
    <property type="term" value="P:tRNA wobble uridine modification"/>
    <property type="evidence" value="ECO:0007669"/>
    <property type="project" value="TreeGrafter"/>
</dbReference>
<feature type="binding site" evidence="10">
    <location>
        <begin position="224"/>
        <end position="229"/>
    </location>
    <ligand>
        <name>GTP</name>
        <dbReference type="ChEBI" id="CHEBI:37565"/>
    </ligand>
</feature>
<evidence type="ECO:0000256" key="8">
    <source>
        <dbReference type="ARBA" id="ARBA00022958"/>
    </source>
</evidence>
<evidence type="ECO:0000256" key="3">
    <source>
        <dbReference type="ARBA" id="ARBA00022694"/>
    </source>
</evidence>
<dbReference type="AlphaFoldDB" id="A0A858U2X3"/>
<dbReference type="HAMAP" id="MF_00379">
    <property type="entry name" value="GTPase_MnmE"/>
    <property type="match status" value="1"/>
</dbReference>
<dbReference type="NCBIfam" id="TIGR00450">
    <property type="entry name" value="mnmE_trmE_thdF"/>
    <property type="match status" value="1"/>
</dbReference>
<evidence type="ECO:0000256" key="4">
    <source>
        <dbReference type="ARBA" id="ARBA00022723"/>
    </source>
</evidence>
<evidence type="ECO:0000256" key="7">
    <source>
        <dbReference type="ARBA" id="ARBA00022842"/>
    </source>
</evidence>
<dbReference type="Gene3D" id="3.30.1360.120">
    <property type="entry name" value="Probable tRNA modification gtpase trme, domain 1"/>
    <property type="match status" value="1"/>
</dbReference>
<feature type="domain" description="TrmE-type G" evidence="12">
    <location>
        <begin position="214"/>
        <end position="362"/>
    </location>
</feature>
<keyword evidence="2 10" id="KW-0963">Cytoplasm</keyword>
<gene>
    <name evidence="10 13" type="primary">mnmE</name>
    <name evidence="10" type="synonym">trmE</name>
    <name evidence="13" type="ORF">HGG69_00530</name>
</gene>
<evidence type="ECO:0000256" key="5">
    <source>
        <dbReference type="ARBA" id="ARBA00022741"/>
    </source>
</evidence>
<comment type="function">
    <text evidence="10">Exhibits a very high intrinsic GTPase hydrolysis rate. Involved in the addition of a carboxymethylaminomethyl (cmnm) group at the wobble position (U34) of certain tRNAs, forming tRNA-cmnm(5)s(2)U34.</text>
</comment>
<dbReference type="InterPro" id="IPR031168">
    <property type="entry name" value="G_TrmE"/>
</dbReference>
<evidence type="ECO:0000256" key="9">
    <source>
        <dbReference type="ARBA" id="ARBA00023134"/>
    </source>
</evidence>
<sequence length="439" mass="49165">MWDTITAISSGKINQAISIIRITGPEAKQIIKKIFKGKEGKNKEITFGYIYDGDKKVDEVLIAWFLGTDNFIGEDTIEINAHGGIVVSNMILKLILANGARMAQPGEFSRRAYLNGKMSLIKAEAINDLIHAKTEKQVSMSISRFDNNLNNLINSFLDTILYLIGHCEVNIDYPEMDDIAELTNEEMKEKLIFLSNEIEKIIKVSANAQKIYEGIKVAIIGRPNVGKSSLLNALIKEDKAIVTDIEGTTRDSVEANFQIDGVLFQLIDTAGIRETVDVVEKIGIEKAKQTIEKCDIVLHVIDTTKELDSQDIEIEKLSKNKKYIRVFNKVDVSNFNDEKTIKISAKNNQIQELEQVLLESYKDVDLNSEYLMYNTRQLALVKGAQISLQDAIQGLEDGFGPEVVIVDIHEAWKKIASIIGKDTNEDLLDSIFSNFCLGK</sequence>
<feature type="binding site" evidence="10">
    <location>
        <position position="248"/>
    </location>
    <ligand>
        <name>K(+)</name>
        <dbReference type="ChEBI" id="CHEBI:29103"/>
    </ligand>
</feature>
<comment type="subunit">
    <text evidence="10">Homodimer. Heterotetramer of two MnmE and two MnmG subunits.</text>
</comment>
<dbReference type="InterPro" id="IPR027417">
    <property type="entry name" value="P-loop_NTPase"/>
</dbReference>
<keyword evidence="4 10" id="KW-0479">Metal-binding</keyword>
<dbReference type="Gene3D" id="1.20.120.430">
    <property type="entry name" value="tRNA modification GTPase MnmE domain 2"/>
    <property type="match status" value="1"/>
</dbReference>
<evidence type="ECO:0000256" key="6">
    <source>
        <dbReference type="ARBA" id="ARBA00022801"/>
    </source>
</evidence>
<dbReference type="Gene3D" id="3.40.50.300">
    <property type="entry name" value="P-loop containing nucleotide triphosphate hydrolases"/>
    <property type="match status" value="1"/>
</dbReference>
<dbReference type="GO" id="GO:0005525">
    <property type="term" value="F:GTP binding"/>
    <property type="evidence" value="ECO:0007669"/>
    <property type="project" value="UniProtKB-UniRule"/>
</dbReference>
<keyword evidence="6 10" id="KW-0378">Hydrolase</keyword>
<dbReference type="SUPFAM" id="SSF52540">
    <property type="entry name" value="P-loop containing nucleoside triphosphate hydrolases"/>
    <property type="match status" value="1"/>
</dbReference>
<dbReference type="PANTHER" id="PTHR42714">
    <property type="entry name" value="TRNA MODIFICATION GTPASE GTPBP3"/>
    <property type="match status" value="1"/>
</dbReference>
<feature type="binding site" evidence="10">
    <location>
        <position position="224"/>
    </location>
    <ligand>
        <name>K(+)</name>
        <dbReference type="ChEBI" id="CHEBI:29103"/>
    </ligand>
</feature>
<protein>
    <recommendedName>
        <fullName evidence="10">tRNA modification GTPase MnmE</fullName>
        <ecNumber evidence="10">3.6.-.-</ecNumber>
    </recommendedName>
</protein>
<feature type="binding site" evidence="10">
    <location>
        <position position="245"/>
    </location>
    <ligand>
        <name>K(+)</name>
        <dbReference type="ChEBI" id="CHEBI:29103"/>
    </ligand>
</feature>
<organism evidence="13 14">
    <name type="scientific">Mycoplasma phocoenae</name>
    <dbReference type="NCBI Taxonomy" id="754517"/>
    <lineage>
        <taxon>Bacteria</taxon>
        <taxon>Bacillati</taxon>
        <taxon>Mycoplasmatota</taxon>
        <taxon>Mollicutes</taxon>
        <taxon>Mycoplasmataceae</taxon>
        <taxon>Mycoplasma</taxon>
    </lineage>
</organism>
<evidence type="ECO:0000256" key="10">
    <source>
        <dbReference type="HAMAP-Rule" id="MF_00379"/>
    </source>
</evidence>
<feature type="binding site" evidence="10">
    <location>
        <begin position="268"/>
        <end position="271"/>
    </location>
    <ligand>
        <name>GTP</name>
        <dbReference type="ChEBI" id="CHEBI:37565"/>
    </ligand>
</feature>
<dbReference type="Pfam" id="PF01926">
    <property type="entry name" value="MMR_HSR1"/>
    <property type="match status" value="1"/>
</dbReference>
<dbReference type="EMBL" id="CP051481">
    <property type="protein sequence ID" value="QJG66820.1"/>
    <property type="molecule type" value="Genomic_DNA"/>
</dbReference>
<dbReference type="Pfam" id="PF12631">
    <property type="entry name" value="MnmE_helical"/>
    <property type="match status" value="1"/>
</dbReference>
<feature type="binding site" evidence="10">
    <location>
        <position position="78"/>
    </location>
    <ligand>
        <name>(6S)-5-formyl-5,6,7,8-tetrahydrofolate</name>
        <dbReference type="ChEBI" id="CHEBI:57457"/>
    </ligand>
</feature>
<feature type="binding site" evidence="10">
    <location>
        <position position="117"/>
    </location>
    <ligand>
        <name>(6S)-5-formyl-5,6,7,8-tetrahydrofolate</name>
        <dbReference type="ChEBI" id="CHEBI:57457"/>
    </ligand>
</feature>
<reference evidence="13 14" key="1">
    <citation type="submission" date="2020-04" db="EMBL/GenBank/DDBJ databases">
        <title>Novel Mycoplasma species detected in Phocoena phocoena (harbor porpoise) from the USA.</title>
        <authorList>
            <person name="Volokhov D.V."/>
        </authorList>
    </citation>
    <scope>NUCLEOTIDE SEQUENCE [LARGE SCALE GENOMIC DNA]</scope>
    <source>
        <strain evidence="13 14">Phocoena C-264-GEN</strain>
    </source>
</reference>
<dbReference type="Pfam" id="PF10396">
    <property type="entry name" value="TrmE_N"/>
    <property type="match status" value="1"/>
</dbReference>
<name>A0A858U2X3_9MOLU</name>
<dbReference type="InterPro" id="IPR027368">
    <property type="entry name" value="MnmE_dom2"/>
</dbReference>
<dbReference type="InterPro" id="IPR027266">
    <property type="entry name" value="TrmE/GcvT-like"/>
</dbReference>
<evidence type="ECO:0000313" key="13">
    <source>
        <dbReference type="EMBL" id="QJG66820.1"/>
    </source>
</evidence>
<dbReference type="RefSeq" id="WP_169604871.1">
    <property type="nucleotide sequence ID" value="NZ_CP051481.1"/>
</dbReference>
<feature type="binding site" evidence="10">
    <location>
        <position position="21"/>
    </location>
    <ligand>
        <name>(6S)-5-formyl-5,6,7,8-tetrahydrofolate</name>
        <dbReference type="ChEBI" id="CHEBI:57457"/>
    </ligand>
</feature>
<evidence type="ECO:0000256" key="1">
    <source>
        <dbReference type="ARBA" id="ARBA00011043"/>
    </source>
</evidence>
<dbReference type="EC" id="3.6.-.-" evidence="10"/>